<evidence type="ECO:0000256" key="9">
    <source>
        <dbReference type="ARBA" id="ARBA00022840"/>
    </source>
</evidence>
<dbReference type="Gene3D" id="3.30.565.10">
    <property type="entry name" value="Histidine kinase-like ATPase, C-terminal domain"/>
    <property type="match status" value="1"/>
</dbReference>
<dbReference type="Pfam" id="PF00512">
    <property type="entry name" value="HisKA"/>
    <property type="match status" value="1"/>
</dbReference>
<dbReference type="InterPro" id="IPR005467">
    <property type="entry name" value="His_kinase_dom"/>
</dbReference>
<dbReference type="PROSITE" id="PS50885">
    <property type="entry name" value="HAMP"/>
    <property type="match status" value="1"/>
</dbReference>
<dbReference type="SUPFAM" id="SSF158472">
    <property type="entry name" value="HAMP domain-like"/>
    <property type="match status" value="1"/>
</dbReference>
<dbReference type="GO" id="GO:0005886">
    <property type="term" value="C:plasma membrane"/>
    <property type="evidence" value="ECO:0007669"/>
    <property type="project" value="UniProtKB-SubCell"/>
</dbReference>
<dbReference type="SMART" id="SM00387">
    <property type="entry name" value="HATPase_c"/>
    <property type="match status" value="1"/>
</dbReference>
<evidence type="ECO:0000256" key="2">
    <source>
        <dbReference type="ARBA" id="ARBA00004651"/>
    </source>
</evidence>
<dbReference type="InterPro" id="IPR003660">
    <property type="entry name" value="HAMP_dom"/>
</dbReference>
<evidence type="ECO:0000256" key="6">
    <source>
        <dbReference type="ARBA" id="ARBA00022679"/>
    </source>
</evidence>
<evidence type="ECO:0000256" key="12">
    <source>
        <dbReference type="SAM" id="Coils"/>
    </source>
</evidence>
<dbReference type="SMART" id="SM00388">
    <property type="entry name" value="HisKA"/>
    <property type="match status" value="1"/>
</dbReference>
<comment type="caution">
    <text evidence="16">The sequence shown here is derived from an EMBL/GenBank/DDBJ whole genome shotgun (WGS) entry which is preliminary data.</text>
</comment>
<dbReference type="GO" id="GO:0005524">
    <property type="term" value="F:ATP binding"/>
    <property type="evidence" value="ECO:0007669"/>
    <property type="project" value="UniProtKB-KW"/>
</dbReference>
<evidence type="ECO:0000256" key="1">
    <source>
        <dbReference type="ARBA" id="ARBA00000085"/>
    </source>
</evidence>
<dbReference type="FunFam" id="3.30.565.10:FF:000006">
    <property type="entry name" value="Sensor histidine kinase WalK"/>
    <property type="match status" value="1"/>
</dbReference>
<dbReference type="RefSeq" id="WP_190931226.1">
    <property type="nucleotide sequence ID" value="NZ_JACXJA010000044.1"/>
</dbReference>
<dbReference type="GO" id="GO:0000155">
    <property type="term" value="F:phosphorelay sensor kinase activity"/>
    <property type="evidence" value="ECO:0007669"/>
    <property type="project" value="InterPro"/>
</dbReference>
<dbReference type="PANTHER" id="PTHR43711:SF1">
    <property type="entry name" value="HISTIDINE KINASE 1"/>
    <property type="match status" value="1"/>
</dbReference>
<dbReference type="PRINTS" id="PR00344">
    <property type="entry name" value="BCTRLSENSOR"/>
</dbReference>
<evidence type="ECO:0000256" key="10">
    <source>
        <dbReference type="ARBA" id="ARBA00023012"/>
    </source>
</evidence>
<dbReference type="InterPro" id="IPR003661">
    <property type="entry name" value="HisK_dim/P_dom"/>
</dbReference>
<dbReference type="EC" id="2.7.13.3" evidence="3"/>
<accession>A0A927H2T1</accession>
<dbReference type="AlphaFoldDB" id="A0A927H2T1"/>
<comment type="catalytic activity">
    <reaction evidence="1">
        <text>ATP + protein L-histidine = ADP + protein N-phospho-L-histidine.</text>
        <dbReference type="EC" id="2.7.13.3"/>
    </reaction>
</comment>
<dbReference type="PANTHER" id="PTHR43711">
    <property type="entry name" value="TWO-COMPONENT HISTIDINE KINASE"/>
    <property type="match status" value="1"/>
</dbReference>
<feature type="domain" description="HAMP" evidence="15">
    <location>
        <begin position="85"/>
        <end position="137"/>
    </location>
</feature>
<feature type="transmembrane region" description="Helical" evidence="13">
    <location>
        <begin position="64"/>
        <end position="84"/>
    </location>
</feature>
<dbReference type="CDD" id="cd00075">
    <property type="entry name" value="HATPase"/>
    <property type="match status" value="1"/>
</dbReference>
<keyword evidence="11 13" id="KW-0472">Membrane</keyword>
<feature type="coiled-coil region" evidence="12">
    <location>
        <begin position="118"/>
        <end position="145"/>
    </location>
</feature>
<keyword evidence="13" id="KW-0812">Transmembrane</keyword>
<comment type="subcellular location">
    <subcellularLocation>
        <location evidence="2">Cell membrane</location>
        <topology evidence="2">Multi-pass membrane protein</topology>
    </subcellularLocation>
</comment>
<gene>
    <name evidence="16" type="ORF">IDH45_26850</name>
</gene>
<evidence type="ECO:0000256" key="7">
    <source>
        <dbReference type="ARBA" id="ARBA00022741"/>
    </source>
</evidence>
<dbReference type="Proteomes" id="UP000639396">
    <property type="component" value="Unassembled WGS sequence"/>
</dbReference>
<dbReference type="InterPro" id="IPR036890">
    <property type="entry name" value="HATPase_C_sf"/>
</dbReference>
<keyword evidence="12" id="KW-0175">Coiled coil</keyword>
<keyword evidence="5" id="KW-0597">Phosphoprotein</keyword>
<evidence type="ECO:0000313" key="16">
    <source>
        <dbReference type="EMBL" id="MBD2865607.1"/>
    </source>
</evidence>
<keyword evidence="13" id="KW-1133">Transmembrane helix</keyword>
<evidence type="ECO:0000256" key="13">
    <source>
        <dbReference type="SAM" id="Phobius"/>
    </source>
</evidence>
<dbReference type="SUPFAM" id="SSF47384">
    <property type="entry name" value="Homodimeric domain of signal transducing histidine kinase"/>
    <property type="match status" value="1"/>
</dbReference>
<evidence type="ECO:0000256" key="3">
    <source>
        <dbReference type="ARBA" id="ARBA00012438"/>
    </source>
</evidence>
<dbReference type="SMART" id="SM00304">
    <property type="entry name" value="HAMP"/>
    <property type="match status" value="1"/>
</dbReference>
<dbReference type="Gene3D" id="6.10.340.10">
    <property type="match status" value="1"/>
</dbReference>
<dbReference type="EMBL" id="JACXJA010000044">
    <property type="protein sequence ID" value="MBD2865607.1"/>
    <property type="molecule type" value="Genomic_DNA"/>
</dbReference>
<dbReference type="Pfam" id="PF02518">
    <property type="entry name" value="HATPase_c"/>
    <property type="match status" value="1"/>
</dbReference>
<evidence type="ECO:0000256" key="5">
    <source>
        <dbReference type="ARBA" id="ARBA00022553"/>
    </source>
</evidence>
<dbReference type="InterPro" id="IPR004358">
    <property type="entry name" value="Sig_transdc_His_kin-like_C"/>
</dbReference>
<evidence type="ECO:0000313" key="17">
    <source>
        <dbReference type="Proteomes" id="UP000639396"/>
    </source>
</evidence>
<keyword evidence="8 16" id="KW-0418">Kinase</keyword>
<protein>
    <recommendedName>
        <fullName evidence="3">histidine kinase</fullName>
        <ecNumber evidence="3">2.7.13.3</ecNumber>
    </recommendedName>
</protein>
<evidence type="ECO:0000259" key="14">
    <source>
        <dbReference type="PROSITE" id="PS50109"/>
    </source>
</evidence>
<keyword evidence="10" id="KW-0902">Two-component regulatory system</keyword>
<keyword evidence="6" id="KW-0808">Transferase</keyword>
<keyword evidence="9" id="KW-0067">ATP-binding</keyword>
<dbReference type="InterPro" id="IPR050736">
    <property type="entry name" value="Sensor_HK_Regulatory"/>
</dbReference>
<dbReference type="Gene3D" id="1.10.287.130">
    <property type="match status" value="1"/>
</dbReference>
<organism evidence="16 17">
    <name type="scientific">Paenibacillus oceani</name>
    <dbReference type="NCBI Taxonomy" id="2772510"/>
    <lineage>
        <taxon>Bacteria</taxon>
        <taxon>Bacillati</taxon>
        <taxon>Bacillota</taxon>
        <taxon>Bacilli</taxon>
        <taxon>Bacillales</taxon>
        <taxon>Paenibacillaceae</taxon>
        <taxon>Paenibacillus</taxon>
    </lineage>
</organism>
<dbReference type="PROSITE" id="PS50109">
    <property type="entry name" value="HIS_KIN"/>
    <property type="match status" value="1"/>
</dbReference>
<sequence>MKQSLRVRIAVTLGAVVSLIFILSSVTLVAGIHYHFNMYQLESGGAAGGAADWSSHLERAVMQAIGWTLLGSILIVVPVSMWLGKKLAGPLVRMKYSAEMMARGQLGTRTEVQGEDELAALGLALNQLAEQLQEQERLRIAMTENIAHELRTPLTTLKSHLSALRDGIWQPSPERYRVCLDEIGRLIGLVSDLEDLNELESGDFGLSYTTVRVGELLERCAELLSPAYAEKGVGLQTEPVDDGLVMRADPDRMRQVLVNLLSNALKATPAGGKVVMSARPNNGHICFVVKDTGAGITKEDLPFIFERFYRGDKSRNRKTGGRGIGLAIVKALVQAHQGEVWAVSGDGPEAGSEFVVVIPQ</sequence>
<evidence type="ECO:0000256" key="4">
    <source>
        <dbReference type="ARBA" id="ARBA00022475"/>
    </source>
</evidence>
<keyword evidence="17" id="KW-1185">Reference proteome</keyword>
<evidence type="ECO:0000259" key="15">
    <source>
        <dbReference type="PROSITE" id="PS50885"/>
    </source>
</evidence>
<reference evidence="16" key="1">
    <citation type="submission" date="2020-09" db="EMBL/GenBank/DDBJ databases">
        <title>A novel bacterium of genus Paenibacillus, isolated from South China Sea.</title>
        <authorList>
            <person name="Huang H."/>
            <person name="Mo K."/>
            <person name="Hu Y."/>
        </authorList>
    </citation>
    <scope>NUCLEOTIDE SEQUENCE</scope>
    <source>
        <strain evidence="16">IB182363</strain>
    </source>
</reference>
<dbReference type="Pfam" id="PF00672">
    <property type="entry name" value="HAMP"/>
    <property type="match status" value="1"/>
</dbReference>
<feature type="domain" description="Histidine kinase" evidence="14">
    <location>
        <begin position="145"/>
        <end position="360"/>
    </location>
</feature>
<evidence type="ECO:0000256" key="8">
    <source>
        <dbReference type="ARBA" id="ARBA00022777"/>
    </source>
</evidence>
<proteinExistence type="predicted"/>
<name>A0A927H2T1_9BACL</name>
<dbReference type="InterPro" id="IPR003594">
    <property type="entry name" value="HATPase_dom"/>
</dbReference>
<dbReference type="CDD" id="cd00082">
    <property type="entry name" value="HisKA"/>
    <property type="match status" value="1"/>
</dbReference>
<feature type="transmembrane region" description="Helical" evidence="13">
    <location>
        <begin position="12"/>
        <end position="36"/>
    </location>
</feature>
<evidence type="ECO:0000256" key="11">
    <source>
        <dbReference type="ARBA" id="ARBA00023136"/>
    </source>
</evidence>
<dbReference type="CDD" id="cd06225">
    <property type="entry name" value="HAMP"/>
    <property type="match status" value="1"/>
</dbReference>
<keyword evidence="4" id="KW-1003">Cell membrane</keyword>
<dbReference type="SUPFAM" id="SSF55874">
    <property type="entry name" value="ATPase domain of HSP90 chaperone/DNA topoisomerase II/histidine kinase"/>
    <property type="match status" value="1"/>
</dbReference>
<keyword evidence="7" id="KW-0547">Nucleotide-binding</keyword>
<dbReference type="InterPro" id="IPR036097">
    <property type="entry name" value="HisK_dim/P_sf"/>
</dbReference>